<organism evidence="1 2">
    <name type="scientific">Hymenolepis diminuta</name>
    <name type="common">Rat tapeworm</name>
    <dbReference type="NCBI Taxonomy" id="6216"/>
    <lineage>
        <taxon>Eukaryota</taxon>
        <taxon>Metazoa</taxon>
        <taxon>Spiralia</taxon>
        <taxon>Lophotrochozoa</taxon>
        <taxon>Platyhelminthes</taxon>
        <taxon>Cestoda</taxon>
        <taxon>Eucestoda</taxon>
        <taxon>Cyclophyllidea</taxon>
        <taxon>Hymenolepididae</taxon>
        <taxon>Hymenolepis</taxon>
    </lineage>
</organism>
<evidence type="ECO:0000313" key="1">
    <source>
        <dbReference type="EMBL" id="VUZ50741.1"/>
    </source>
</evidence>
<sequence length="100" mass="11499">MPVGQEEGESEECFCCYHTSLCSLLSTGSPVDSCDYHKMHGSLIYDVEVAGYGFVKYSSNKNETFSFQSVLEDLWVIFLRMEMLEETIIISSHSQHFFYE</sequence>
<dbReference type="EMBL" id="CABIJS010000388">
    <property type="protein sequence ID" value="VUZ50741.1"/>
    <property type="molecule type" value="Genomic_DNA"/>
</dbReference>
<reference evidence="1 2" key="1">
    <citation type="submission" date="2019-07" db="EMBL/GenBank/DDBJ databases">
        <authorList>
            <person name="Jastrzebski P J."/>
            <person name="Paukszto L."/>
            <person name="Jastrzebski P J."/>
        </authorList>
    </citation>
    <scope>NUCLEOTIDE SEQUENCE [LARGE SCALE GENOMIC DNA]</scope>
    <source>
        <strain evidence="1 2">WMS-il1</strain>
    </source>
</reference>
<proteinExistence type="predicted"/>
<keyword evidence="2" id="KW-1185">Reference proteome</keyword>
<evidence type="ECO:0000313" key="2">
    <source>
        <dbReference type="Proteomes" id="UP000321570"/>
    </source>
</evidence>
<protein>
    <submittedName>
        <fullName evidence="1">Uncharacterized protein</fullName>
    </submittedName>
</protein>
<accession>A0A564YTZ3</accession>
<gene>
    <name evidence="1" type="ORF">WMSIL1_LOCUS9579</name>
</gene>
<dbReference type="Proteomes" id="UP000321570">
    <property type="component" value="Unassembled WGS sequence"/>
</dbReference>
<dbReference type="AlphaFoldDB" id="A0A564YTZ3"/>
<name>A0A564YTZ3_HYMDI</name>